<reference evidence="2 3" key="1">
    <citation type="submission" date="2016-06" db="EMBL/GenBank/DDBJ databases">
        <title>Acetobacter pasteurianus NBRC 3188 whole genome sequencing project.</title>
        <authorList>
            <person name="Matsutani M."/>
            <person name="Shiwa Y."/>
            <person name="Okamoto-Kainuma A."/>
            <person name="Ishikawa M."/>
            <person name="Koizumi Y."/>
            <person name="Yoshikawa H."/>
            <person name="Yakushi T."/>
            <person name="Matsushita K."/>
        </authorList>
    </citation>
    <scope>NUCLEOTIDE SEQUENCE [LARGE SCALE GENOMIC DNA]</scope>
    <source>
        <strain evidence="2 3">NBRC 3188</strain>
    </source>
</reference>
<organism evidence="2 3">
    <name type="scientific">Acetobacter pasteurianus NBRC 3188</name>
    <dbReference type="NCBI Taxonomy" id="1226663"/>
    <lineage>
        <taxon>Bacteria</taxon>
        <taxon>Pseudomonadati</taxon>
        <taxon>Pseudomonadota</taxon>
        <taxon>Alphaproteobacteria</taxon>
        <taxon>Acetobacterales</taxon>
        <taxon>Acetobacteraceae</taxon>
        <taxon>Acetobacter</taxon>
    </lineage>
</organism>
<feature type="region of interest" description="Disordered" evidence="1">
    <location>
        <begin position="219"/>
        <end position="254"/>
    </location>
</feature>
<comment type="caution">
    <text evidence="2">The sequence shown here is derived from an EMBL/GenBank/DDBJ whole genome shotgun (WGS) entry which is preliminary data.</text>
</comment>
<protein>
    <recommendedName>
        <fullName evidence="4">Lipoprotein</fullName>
    </recommendedName>
</protein>
<evidence type="ECO:0000256" key="1">
    <source>
        <dbReference type="SAM" id="MobiDB-lite"/>
    </source>
</evidence>
<accession>A0A401WYD3</accession>
<dbReference type="AlphaFoldDB" id="A0A401WYD3"/>
<name>A0A401WYD3_ACEPA</name>
<dbReference type="PROSITE" id="PS51257">
    <property type="entry name" value="PROKAR_LIPOPROTEIN"/>
    <property type="match status" value="1"/>
</dbReference>
<dbReference type="Proteomes" id="UP000287300">
    <property type="component" value="Unassembled WGS sequence"/>
</dbReference>
<gene>
    <name evidence="2" type="ORF">NBRC3188_2982</name>
</gene>
<dbReference type="EMBL" id="BDES01000080">
    <property type="protein sequence ID" value="GCD54285.1"/>
    <property type="molecule type" value="Genomic_DNA"/>
</dbReference>
<evidence type="ECO:0000313" key="2">
    <source>
        <dbReference type="EMBL" id="GCD54285.1"/>
    </source>
</evidence>
<evidence type="ECO:0000313" key="3">
    <source>
        <dbReference type="Proteomes" id="UP000287300"/>
    </source>
</evidence>
<sequence>MMVSRFLRPLRYLPVVSSLAILGACHTPPVQKTVHMASGAIPVLKNDGAVLQELCDGHSDPQQWDGELSFVAKMDVYALEGGLLSGKHRIMTAAFPVGHGLTVTGALDRKGDNPLVHEAVCHGAVMQSLYHYEHDRPFVDWVVTMAPYEVQPDKGTPFSPQSWNASGRISIDVQTGKGSGSFMWSPGSEQTISGSSALMTEITITPGPQWTREYNEVRNKEFEAAHSPKAIGGASALPDEEPGRTLDEDMRSSQ</sequence>
<proteinExistence type="predicted"/>
<feature type="compositionally biased region" description="Basic and acidic residues" evidence="1">
    <location>
        <begin position="241"/>
        <end position="254"/>
    </location>
</feature>
<evidence type="ECO:0008006" key="4">
    <source>
        <dbReference type="Google" id="ProtNLM"/>
    </source>
</evidence>